<dbReference type="InterPro" id="IPR008965">
    <property type="entry name" value="CBM2/CBM3_carb-bd_dom_sf"/>
</dbReference>
<accession>A0A381R3P5</accession>
<sequence length="188" mass="20755">MNRFSLFIFFLLFFSSGCTIYDKELDNPNDNTANEELGVYPPSVVFFPKQQTKTMSDSISLGAYIVFSDTSTISFSGTHLNIEFDASMLEVDSLAPGWIGPGSITDSNKTTPLFTYTVGQGILDIYAYYLSTSDVAVDSLTHIAEIWFKPLSAGESTVQYDTSQCQIIKYDESIIPINGAREASINVQ</sequence>
<name>A0A381R3P5_9ZZZZ</name>
<protein>
    <recommendedName>
        <fullName evidence="2">Cohesin domain-containing protein</fullName>
    </recommendedName>
</protein>
<evidence type="ECO:0000313" key="1">
    <source>
        <dbReference type="EMBL" id="SUZ86356.1"/>
    </source>
</evidence>
<proteinExistence type="predicted"/>
<dbReference type="GO" id="GO:0030246">
    <property type="term" value="F:carbohydrate binding"/>
    <property type="evidence" value="ECO:0007669"/>
    <property type="project" value="InterPro"/>
</dbReference>
<dbReference type="EMBL" id="UINC01001677">
    <property type="protein sequence ID" value="SUZ86356.1"/>
    <property type="molecule type" value="Genomic_DNA"/>
</dbReference>
<gene>
    <name evidence="1" type="ORF">METZ01_LOCUS39210</name>
</gene>
<dbReference type="SUPFAM" id="SSF49384">
    <property type="entry name" value="Carbohydrate-binding domain"/>
    <property type="match status" value="1"/>
</dbReference>
<reference evidence="1" key="1">
    <citation type="submission" date="2018-05" db="EMBL/GenBank/DDBJ databases">
        <authorList>
            <person name="Lanie J.A."/>
            <person name="Ng W.-L."/>
            <person name="Kazmierczak K.M."/>
            <person name="Andrzejewski T.M."/>
            <person name="Davidsen T.M."/>
            <person name="Wayne K.J."/>
            <person name="Tettelin H."/>
            <person name="Glass J.I."/>
            <person name="Rusch D."/>
            <person name="Podicherti R."/>
            <person name="Tsui H.-C.T."/>
            <person name="Winkler M.E."/>
        </authorList>
    </citation>
    <scope>NUCLEOTIDE SEQUENCE</scope>
</reference>
<evidence type="ECO:0008006" key="2">
    <source>
        <dbReference type="Google" id="ProtNLM"/>
    </source>
</evidence>
<dbReference type="Gene3D" id="2.60.40.680">
    <property type="match status" value="1"/>
</dbReference>
<dbReference type="AlphaFoldDB" id="A0A381R3P5"/>
<dbReference type="PROSITE" id="PS51257">
    <property type="entry name" value="PROKAR_LIPOPROTEIN"/>
    <property type="match status" value="1"/>
</dbReference>
<organism evidence="1">
    <name type="scientific">marine metagenome</name>
    <dbReference type="NCBI Taxonomy" id="408172"/>
    <lineage>
        <taxon>unclassified sequences</taxon>
        <taxon>metagenomes</taxon>
        <taxon>ecological metagenomes</taxon>
    </lineage>
</organism>